<dbReference type="Pfam" id="PF14472">
    <property type="entry name" value="DUF4429"/>
    <property type="match status" value="1"/>
</dbReference>
<gene>
    <name evidence="3" type="ORF">P5X88_11280</name>
</gene>
<feature type="domain" description="SHOCT" evidence="1">
    <location>
        <begin position="125"/>
        <end position="152"/>
    </location>
</feature>
<evidence type="ECO:0000259" key="2">
    <source>
        <dbReference type="Pfam" id="PF14472"/>
    </source>
</evidence>
<sequence>MKEFNFKGAGKTRVILDGNFLRIKRKGFLNFANHGMDGEKTIDIYNMSGVQMKEAGSVTSGYLQFIFMGSKENKGGLFAATKDENTIMFIKKEQDMANEIKAYIENIIANKNSSTGPQVQTGSADEIRKFKELLDEGIITEEEFATKKKELLGL</sequence>
<proteinExistence type="predicted"/>
<protein>
    <submittedName>
        <fullName evidence="3">SHOCT domain-containing protein</fullName>
    </submittedName>
</protein>
<accession>A0AAW6STA5</accession>
<dbReference type="Proteomes" id="UP001159179">
    <property type="component" value="Unassembled WGS sequence"/>
</dbReference>
<dbReference type="Pfam" id="PF09851">
    <property type="entry name" value="SHOCT"/>
    <property type="match status" value="1"/>
</dbReference>
<evidence type="ECO:0000313" key="3">
    <source>
        <dbReference type="EMBL" id="MDH5161525.1"/>
    </source>
</evidence>
<dbReference type="InterPro" id="IPR027860">
    <property type="entry name" value="DUF4429"/>
</dbReference>
<organism evidence="3 4">
    <name type="scientific">Heyndrickxia oleronia</name>
    <dbReference type="NCBI Taxonomy" id="38875"/>
    <lineage>
        <taxon>Bacteria</taxon>
        <taxon>Bacillati</taxon>
        <taxon>Bacillota</taxon>
        <taxon>Bacilli</taxon>
        <taxon>Bacillales</taxon>
        <taxon>Bacillaceae</taxon>
        <taxon>Heyndrickxia</taxon>
    </lineage>
</organism>
<name>A0AAW6STA5_9BACI</name>
<dbReference type="EMBL" id="JAROYP010000005">
    <property type="protein sequence ID" value="MDH5161525.1"/>
    <property type="molecule type" value="Genomic_DNA"/>
</dbReference>
<evidence type="ECO:0000259" key="1">
    <source>
        <dbReference type="Pfam" id="PF09851"/>
    </source>
</evidence>
<dbReference type="RefSeq" id="WP_058002978.1">
    <property type="nucleotide sequence ID" value="NZ_JAHLNB010000007.1"/>
</dbReference>
<reference evidence="3" key="1">
    <citation type="submission" date="2023-03" db="EMBL/GenBank/DDBJ databases">
        <title>Bacterial isolates from washroom surfaces on a university campus.</title>
        <authorList>
            <person name="Holman D.B."/>
            <person name="Gzyl K.E."/>
            <person name="Taheri A.E."/>
        </authorList>
    </citation>
    <scope>NUCLEOTIDE SEQUENCE</scope>
    <source>
        <strain evidence="3">RD03</strain>
    </source>
</reference>
<dbReference type="AlphaFoldDB" id="A0AAW6STA5"/>
<comment type="caution">
    <text evidence="3">The sequence shown here is derived from an EMBL/GenBank/DDBJ whole genome shotgun (WGS) entry which is preliminary data.</text>
</comment>
<feature type="domain" description="DUF4429" evidence="2">
    <location>
        <begin position="16"/>
        <end position="104"/>
    </location>
</feature>
<evidence type="ECO:0000313" key="4">
    <source>
        <dbReference type="Proteomes" id="UP001159179"/>
    </source>
</evidence>
<dbReference type="InterPro" id="IPR018649">
    <property type="entry name" value="SHOCT"/>
</dbReference>